<gene>
    <name evidence="3" type="ORF">C8E03_11389</name>
    <name evidence="4" type="ORF">CG710_014810</name>
</gene>
<evidence type="ECO:0000313" key="4">
    <source>
        <dbReference type="EMBL" id="RDY30396.1"/>
    </source>
</evidence>
<keyword evidence="1" id="KW-1133">Transmembrane helix</keyword>
<dbReference type="AlphaFoldDB" id="A0A255ILA0"/>
<reference evidence="4 5" key="1">
    <citation type="journal article" date="2017" name="Genome Announc.">
        <title>Draft Genome Sequence of a Sporulating and Motile Strain of Lachnotalea glycerini Isolated from Water in Quebec City, Canada.</title>
        <authorList>
            <person name="Maheux A.F."/>
            <person name="Boudreau D.K."/>
            <person name="Berube E."/>
            <person name="Boissinot M."/>
            <person name="Raymond F."/>
            <person name="Brodeur S."/>
            <person name="Corbeil J."/>
            <person name="Isabel S."/>
            <person name="Omar R.F."/>
            <person name="Bergeron M.G."/>
        </authorList>
    </citation>
    <scope>NUCLEOTIDE SEQUENCE [LARGE SCALE GENOMIC DNA]</scope>
    <source>
        <strain evidence="4 5">CCRI-19302</strain>
    </source>
</reference>
<feature type="transmembrane region" description="Helical" evidence="1">
    <location>
        <begin position="89"/>
        <end position="106"/>
    </location>
</feature>
<feature type="transmembrane region" description="Helical" evidence="1">
    <location>
        <begin position="295"/>
        <end position="326"/>
    </location>
</feature>
<feature type="transmembrane region" description="Helical" evidence="1">
    <location>
        <begin position="228"/>
        <end position="253"/>
    </location>
</feature>
<keyword evidence="1" id="KW-0472">Membrane</keyword>
<protein>
    <submittedName>
        <fullName evidence="3">Stage III sporulation protein AE</fullName>
    </submittedName>
    <submittedName>
        <fullName evidence="4">Stage III sporulation protein AF</fullName>
    </submittedName>
</protein>
<evidence type="ECO:0000313" key="3">
    <source>
        <dbReference type="EMBL" id="PXV86304.1"/>
    </source>
</evidence>
<dbReference type="RefSeq" id="WP_094376459.1">
    <property type="nucleotide sequence ID" value="NZ_NOKA02000038.1"/>
</dbReference>
<accession>A0A255ILA0</accession>
<feature type="transmembrane region" description="Helical" evidence="1">
    <location>
        <begin position="118"/>
        <end position="142"/>
    </location>
</feature>
<reference evidence="3 6" key="2">
    <citation type="submission" date="2018-05" db="EMBL/GenBank/DDBJ databases">
        <title>Genomic Encyclopedia of Type Strains, Phase IV (KMG-IV): sequencing the most valuable type-strain genomes for metagenomic binning, comparative biology and taxonomic classification.</title>
        <authorList>
            <person name="Goeker M."/>
        </authorList>
    </citation>
    <scope>NUCLEOTIDE SEQUENCE [LARGE SCALE GENOMIC DNA]</scope>
    <source>
        <strain evidence="3 6">DSM 28816</strain>
    </source>
</reference>
<feature type="transmembrane region" description="Helical" evidence="1">
    <location>
        <begin position="179"/>
        <end position="208"/>
    </location>
</feature>
<dbReference type="Proteomes" id="UP000247523">
    <property type="component" value="Unassembled WGS sequence"/>
</dbReference>
<keyword evidence="1" id="KW-0812">Transmembrane</keyword>
<feature type="transmembrane region" description="Helical" evidence="1">
    <location>
        <begin position="347"/>
        <end position="368"/>
    </location>
</feature>
<organism evidence="3 6">
    <name type="scientific">Lachnotalea glycerini</name>
    <dbReference type="NCBI Taxonomy" id="1763509"/>
    <lineage>
        <taxon>Bacteria</taxon>
        <taxon>Bacillati</taxon>
        <taxon>Bacillota</taxon>
        <taxon>Clostridia</taxon>
        <taxon>Lachnospirales</taxon>
        <taxon>Lachnospiraceae</taxon>
        <taxon>Lachnotalea</taxon>
    </lineage>
</organism>
<evidence type="ECO:0000256" key="1">
    <source>
        <dbReference type="SAM" id="Phobius"/>
    </source>
</evidence>
<dbReference type="EMBL" id="QICS01000013">
    <property type="protein sequence ID" value="PXV86304.1"/>
    <property type="molecule type" value="Genomic_DNA"/>
</dbReference>
<dbReference type="OrthoDB" id="1706761at2"/>
<dbReference type="Pfam" id="PF09546">
    <property type="entry name" value="Spore_III_AE"/>
    <property type="match status" value="1"/>
</dbReference>
<dbReference type="EMBL" id="NOKA02000038">
    <property type="protein sequence ID" value="RDY30396.1"/>
    <property type="molecule type" value="Genomic_DNA"/>
</dbReference>
<keyword evidence="2" id="KW-0732">Signal</keyword>
<comment type="caution">
    <text evidence="3">The sequence shown here is derived from an EMBL/GenBank/DDBJ whole genome shotgun (WGS) entry which is preliminary data.</text>
</comment>
<dbReference type="InterPro" id="IPR014194">
    <property type="entry name" value="Spore_III_AE"/>
</dbReference>
<evidence type="ECO:0000313" key="5">
    <source>
        <dbReference type="Proteomes" id="UP000216411"/>
    </source>
</evidence>
<proteinExistence type="predicted"/>
<keyword evidence="5" id="KW-1185">Reference proteome</keyword>
<evidence type="ECO:0000256" key="2">
    <source>
        <dbReference type="SAM" id="SignalP"/>
    </source>
</evidence>
<dbReference type="Proteomes" id="UP000216411">
    <property type="component" value="Unassembled WGS sequence"/>
</dbReference>
<reference evidence="4" key="3">
    <citation type="submission" date="2018-07" db="EMBL/GenBank/DDBJ databases">
        <authorList>
            <person name="Quirk P.G."/>
            <person name="Krulwich T.A."/>
        </authorList>
    </citation>
    <scope>NUCLEOTIDE SEQUENCE</scope>
    <source>
        <strain evidence="4">CCRI-19302</strain>
    </source>
</reference>
<feature type="signal peptide" evidence="2">
    <location>
        <begin position="1"/>
        <end position="21"/>
    </location>
</feature>
<name>A0A255ILA0_9FIRM</name>
<feature type="chain" id="PRO_5036033822" evidence="2">
    <location>
        <begin position="22"/>
        <end position="374"/>
    </location>
</feature>
<evidence type="ECO:0000313" key="6">
    <source>
        <dbReference type="Proteomes" id="UP000247523"/>
    </source>
</evidence>
<sequence length="374" mass="40425">MNRGFILLATILLLAGGKVYAAEADMSITDSSEFNDINKSLDLLLDGDEVDFKEMIVNIIKGKEPLNVETLLQTLVNKAFGQISYVKKTILHIMIIAIAAAILNNFSSVFNNNQIADISFYVVYMLLLTVLMKSFVSVTTIAESAVNSLIEFMQSLVPAYFLALNVAGKTTTAMIFYQVILMIITGIHLLFSRFILPLINVYIVLMLVNNLSKEDFLSRLAQLLKGTIEWLLKAMLTVVVGFNVIQSLVAPAIDSFRTTALNKTVSAIPGVGNAVNAVTDMVIGSAVIIKNGVGVAALIVLIVISLVPLIQLWTFSVLYKLAAAVIQPVSDARMVSSIGSVSDAVKLLIKVLTTSLILFMITIAIVTATTTTAV</sequence>